<evidence type="ECO:0000313" key="2">
    <source>
        <dbReference type="Proteomes" id="UP001370100"/>
    </source>
</evidence>
<sequence length="52" mass="5918">MGVRRVLVLPAGLVWRAVGAGWWVSRGWYTYRPRLLAVVDTVTDEEPTPAHR</sequence>
<organism evidence="1 2">
    <name type="scientific">Actinomycetospora aeridis</name>
    <dbReference type="NCBI Taxonomy" id="3129231"/>
    <lineage>
        <taxon>Bacteria</taxon>
        <taxon>Bacillati</taxon>
        <taxon>Actinomycetota</taxon>
        <taxon>Actinomycetes</taxon>
        <taxon>Pseudonocardiales</taxon>
        <taxon>Pseudonocardiaceae</taxon>
        <taxon>Actinomycetospora</taxon>
    </lineage>
</organism>
<keyword evidence="2" id="KW-1185">Reference proteome</keyword>
<comment type="caution">
    <text evidence="1">The sequence shown here is derived from an EMBL/GenBank/DDBJ whole genome shotgun (WGS) entry which is preliminary data.</text>
</comment>
<protein>
    <submittedName>
        <fullName evidence="1">Uncharacterized protein</fullName>
    </submittedName>
</protein>
<reference evidence="1 2" key="1">
    <citation type="submission" date="2024-03" db="EMBL/GenBank/DDBJ databases">
        <title>Actinomycetospora sp. OC33-EN06, a novel actinomycete isolated from wild orchid (Aerides multiflora).</title>
        <authorList>
            <person name="Suriyachadkun C."/>
        </authorList>
    </citation>
    <scope>NUCLEOTIDE SEQUENCE [LARGE SCALE GENOMIC DNA]</scope>
    <source>
        <strain evidence="1 2">OC33-EN06</strain>
    </source>
</reference>
<name>A0ABU8MZM3_9PSEU</name>
<dbReference type="RefSeq" id="WP_337711658.1">
    <property type="nucleotide sequence ID" value="NZ_JBBEGL010000001.1"/>
</dbReference>
<gene>
    <name evidence="1" type="ORF">WCD41_01780</name>
</gene>
<dbReference type="Proteomes" id="UP001370100">
    <property type="component" value="Unassembled WGS sequence"/>
</dbReference>
<accession>A0ABU8MZM3</accession>
<dbReference type="EMBL" id="JBBEGL010000001">
    <property type="protein sequence ID" value="MEJ2885164.1"/>
    <property type="molecule type" value="Genomic_DNA"/>
</dbReference>
<proteinExistence type="predicted"/>
<evidence type="ECO:0000313" key="1">
    <source>
        <dbReference type="EMBL" id="MEJ2885164.1"/>
    </source>
</evidence>